<evidence type="ECO:0000256" key="1">
    <source>
        <dbReference type="ARBA" id="ARBA00006484"/>
    </source>
</evidence>
<dbReference type="PANTHER" id="PTHR44196:SF2">
    <property type="entry name" value="SHORT-CHAIN DEHYDROGENASE-RELATED"/>
    <property type="match status" value="1"/>
</dbReference>
<protein>
    <submittedName>
        <fullName evidence="3">SDR family NAD(P)-dependent oxidoreductase</fullName>
    </submittedName>
</protein>
<reference evidence="3 4" key="1">
    <citation type="submission" date="2020-06" db="EMBL/GenBank/DDBJ databases">
        <title>Dysbiosis in marine aquaculture revealed through microbiome analysis: reverse ecology for environmental sustainability.</title>
        <authorList>
            <person name="Haro-Moreno J.M."/>
            <person name="Coutinho F.H."/>
            <person name="Zaragoza-Solas A."/>
            <person name="Picazo A."/>
            <person name="Almagro-Moreno S."/>
            <person name="Lopez-Perez M."/>
        </authorList>
    </citation>
    <scope>NUCLEOTIDE SEQUENCE [LARGE SCALE GENOMIC DNA]</scope>
    <source>
        <strain evidence="3">MCMED-G42</strain>
    </source>
</reference>
<dbReference type="PRINTS" id="PR00081">
    <property type="entry name" value="GDHRDH"/>
</dbReference>
<dbReference type="PIRSF" id="PIRSF000126">
    <property type="entry name" value="11-beta-HSD1"/>
    <property type="match status" value="1"/>
</dbReference>
<dbReference type="AlphaFoldDB" id="A0A838YNS0"/>
<comment type="caution">
    <text evidence="3">The sequence shown here is derived from an EMBL/GenBank/DDBJ whole genome shotgun (WGS) entry which is preliminary data.</text>
</comment>
<dbReference type="CDD" id="cd05233">
    <property type="entry name" value="SDR_c"/>
    <property type="match status" value="1"/>
</dbReference>
<keyword evidence="2" id="KW-0560">Oxidoreductase</keyword>
<dbReference type="SUPFAM" id="SSF51735">
    <property type="entry name" value="NAD(P)-binding Rossmann-fold domains"/>
    <property type="match status" value="1"/>
</dbReference>
<evidence type="ECO:0000313" key="4">
    <source>
        <dbReference type="Proteomes" id="UP000585327"/>
    </source>
</evidence>
<dbReference type="GO" id="GO:0016491">
    <property type="term" value="F:oxidoreductase activity"/>
    <property type="evidence" value="ECO:0007669"/>
    <property type="project" value="UniProtKB-KW"/>
</dbReference>
<name>A0A838YNS0_9GAMM</name>
<proteinExistence type="inferred from homology"/>
<evidence type="ECO:0000313" key="3">
    <source>
        <dbReference type="EMBL" id="MBA4723886.1"/>
    </source>
</evidence>
<organism evidence="3 4">
    <name type="scientific">SAR86 cluster bacterium</name>
    <dbReference type="NCBI Taxonomy" id="2030880"/>
    <lineage>
        <taxon>Bacteria</taxon>
        <taxon>Pseudomonadati</taxon>
        <taxon>Pseudomonadota</taxon>
        <taxon>Gammaproteobacteria</taxon>
        <taxon>SAR86 cluster</taxon>
    </lineage>
</organism>
<comment type="similarity">
    <text evidence="1">Belongs to the short-chain dehydrogenases/reductases (SDR) family.</text>
</comment>
<accession>A0A838YNS0</accession>
<dbReference type="GO" id="GO:0016020">
    <property type="term" value="C:membrane"/>
    <property type="evidence" value="ECO:0007669"/>
    <property type="project" value="TreeGrafter"/>
</dbReference>
<gene>
    <name evidence="3" type="ORF">H2021_01590</name>
</gene>
<dbReference type="Pfam" id="PF00106">
    <property type="entry name" value="adh_short"/>
    <property type="match status" value="1"/>
</dbReference>
<dbReference type="InterPro" id="IPR036291">
    <property type="entry name" value="NAD(P)-bd_dom_sf"/>
</dbReference>
<dbReference type="PANTHER" id="PTHR44196">
    <property type="entry name" value="DEHYDROGENASE/REDUCTASE SDR FAMILY MEMBER 7B"/>
    <property type="match status" value="1"/>
</dbReference>
<dbReference type="Proteomes" id="UP000585327">
    <property type="component" value="Unassembled WGS sequence"/>
</dbReference>
<evidence type="ECO:0000256" key="2">
    <source>
        <dbReference type="ARBA" id="ARBA00023002"/>
    </source>
</evidence>
<dbReference type="Gene3D" id="3.40.50.720">
    <property type="entry name" value="NAD(P)-binding Rossmann-like Domain"/>
    <property type="match status" value="1"/>
</dbReference>
<sequence length="265" mass="29569">MENQYALITGASSGIGLQIAHQLAQKGFGIILTARREDRLRDLSLEIAEKYNVKTDFIPSDLAEPNAPHEIYSFCKEKNYDVEVLVNNAGYGIESQFHKTSMEVEEKFIRVLSTSVIALCKAFIPDMLEKKSGKIMIISSVASFTPPSSIQVLYGPIKTFMNRFSDALNVNYKYRGVSSTAVCPGYVVTEFHTASGVQDQMDAVPAFMKLDAKDVATEAVEATLNSKSYCIPSKRYKFLVFLIKYAPWLINLLSNTLSGGRYKKR</sequence>
<dbReference type="EMBL" id="JACETM010000009">
    <property type="protein sequence ID" value="MBA4723886.1"/>
    <property type="molecule type" value="Genomic_DNA"/>
</dbReference>
<dbReference type="InterPro" id="IPR002347">
    <property type="entry name" value="SDR_fam"/>
</dbReference>